<dbReference type="Gene3D" id="2.60.120.10">
    <property type="entry name" value="Jelly Rolls"/>
    <property type="match status" value="1"/>
</dbReference>
<comment type="caution">
    <text evidence="3">The sequence shown here is derived from an EMBL/GenBank/DDBJ whole genome shotgun (WGS) entry which is preliminary data.</text>
</comment>
<dbReference type="STRING" id="1000565.METUNv1_03562"/>
<evidence type="ECO:0000313" key="3">
    <source>
        <dbReference type="EMBL" id="EGK70174.1"/>
    </source>
</evidence>
<proteinExistence type="predicted"/>
<dbReference type="AlphaFoldDB" id="F5RGX0"/>
<dbReference type="InterPro" id="IPR014710">
    <property type="entry name" value="RmlC-like_jellyroll"/>
</dbReference>
<evidence type="ECO:0000313" key="4">
    <source>
        <dbReference type="Proteomes" id="UP000005019"/>
    </source>
</evidence>
<name>F5RGX0_METUF</name>
<dbReference type="InterPro" id="IPR013096">
    <property type="entry name" value="Cupin_2"/>
</dbReference>
<feature type="signal peptide" evidence="1">
    <location>
        <begin position="1"/>
        <end position="20"/>
    </location>
</feature>
<dbReference type="EMBL" id="AFHG01000058">
    <property type="protein sequence ID" value="EGK70174.1"/>
    <property type="molecule type" value="Genomic_DNA"/>
</dbReference>
<feature type="domain" description="Cupin type-2" evidence="2">
    <location>
        <begin position="48"/>
        <end position="116"/>
    </location>
</feature>
<dbReference type="CDD" id="cd02234">
    <property type="entry name" value="cupin_BLR7677-like"/>
    <property type="match status" value="1"/>
</dbReference>
<protein>
    <recommendedName>
        <fullName evidence="2">Cupin type-2 domain-containing protein</fullName>
    </recommendedName>
</protein>
<accession>F5RGX0</accession>
<keyword evidence="4" id="KW-1185">Reference proteome</keyword>
<dbReference type="eggNOG" id="COG1917">
    <property type="taxonomic scope" value="Bacteria"/>
</dbReference>
<reference evidence="3 4" key="1">
    <citation type="journal article" date="2011" name="J. Bacteriol.">
        <title>Genome sequence of Methyloversatilis universalis FAM5T, a methylotrophic representative of the order Rhodocyclales.</title>
        <authorList>
            <person name="Kittichotirat W."/>
            <person name="Good N.M."/>
            <person name="Hall R."/>
            <person name="Bringel F."/>
            <person name="Lajus A."/>
            <person name="Medigue C."/>
            <person name="Smalley N.E."/>
            <person name="Beck D."/>
            <person name="Bumgarner R."/>
            <person name="Vuilleumier S."/>
            <person name="Kalyuzhnaya M.G."/>
        </authorList>
    </citation>
    <scope>NUCLEOTIDE SEQUENCE [LARGE SCALE GENOMIC DNA]</scope>
    <source>
        <strain evidence="4">ATCC BAA-1314 / JCM 13912 / FAM5</strain>
    </source>
</reference>
<dbReference type="OrthoDB" id="9813436at2"/>
<sequence>MKARAWLAASLLALAAPVFAAGHDHGSGVAQLLSQRLQPGLDEGVMLVVTLAPGEISAPHRHDAHVFVYMLEGEVLMQVQGGPERRLKPGDVFEEKPGDVHTQARNLSQSAPARFAVFMVKKAGQPAVLPVK</sequence>
<dbReference type="PANTHER" id="PTHR38599:SF1">
    <property type="entry name" value="CUPIN DOMAIN PROTEIN (AFU_ORTHOLOGUE AFUA_3G13620)"/>
    <property type="match status" value="1"/>
</dbReference>
<evidence type="ECO:0000259" key="2">
    <source>
        <dbReference type="Pfam" id="PF07883"/>
    </source>
</evidence>
<gene>
    <name evidence="3" type="ORF">METUNv1_03562</name>
</gene>
<keyword evidence="1" id="KW-0732">Signal</keyword>
<evidence type="ECO:0000256" key="1">
    <source>
        <dbReference type="SAM" id="SignalP"/>
    </source>
</evidence>
<dbReference type="SUPFAM" id="SSF51182">
    <property type="entry name" value="RmlC-like cupins"/>
    <property type="match status" value="1"/>
</dbReference>
<dbReference type="InterPro" id="IPR011051">
    <property type="entry name" value="RmlC_Cupin_sf"/>
</dbReference>
<organism evidence="3 4">
    <name type="scientific">Methyloversatilis universalis (strain ATCC BAA-1314 / DSM 25237 / JCM 13912 / CCUG 52030 / FAM5)</name>
    <dbReference type="NCBI Taxonomy" id="1000565"/>
    <lineage>
        <taxon>Bacteria</taxon>
        <taxon>Pseudomonadati</taxon>
        <taxon>Pseudomonadota</taxon>
        <taxon>Betaproteobacteria</taxon>
        <taxon>Nitrosomonadales</taxon>
        <taxon>Sterolibacteriaceae</taxon>
        <taxon>Methyloversatilis</taxon>
    </lineage>
</organism>
<dbReference type="Pfam" id="PF07883">
    <property type="entry name" value="Cupin_2"/>
    <property type="match status" value="1"/>
</dbReference>
<dbReference type="PANTHER" id="PTHR38599">
    <property type="entry name" value="CUPIN DOMAIN PROTEIN (AFU_ORTHOLOGUE AFUA_3G13620)"/>
    <property type="match status" value="1"/>
</dbReference>
<feature type="chain" id="PRO_5003325886" description="Cupin type-2 domain-containing protein" evidence="1">
    <location>
        <begin position="21"/>
        <end position="132"/>
    </location>
</feature>
<dbReference type="RefSeq" id="WP_008064057.1">
    <property type="nucleotide sequence ID" value="NZ_AFHG01000058.1"/>
</dbReference>
<dbReference type="Proteomes" id="UP000005019">
    <property type="component" value="Unassembled WGS sequence"/>
</dbReference>